<name>A0A7R8V2S8_HERIL</name>
<feature type="compositionally biased region" description="Basic and acidic residues" evidence="1">
    <location>
        <begin position="24"/>
        <end position="44"/>
    </location>
</feature>
<sequence>MMGSSSSSYPRNFDAEPPQPTEAIYRHPEQETPLTSERDQDPIGKILKDLDQQKLTPCKALAEMLVTCVQGNHGEVMNCIPPILKYEQCVQDLTYESIRKNDYDYGDLNSWKL</sequence>
<feature type="region of interest" description="Disordered" evidence="1">
    <location>
        <begin position="1"/>
        <end position="44"/>
    </location>
</feature>
<dbReference type="InParanoid" id="A0A7R8V2S8"/>
<evidence type="ECO:0000313" key="2">
    <source>
        <dbReference type="EMBL" id="CAD7091117.1"/>
    </source>
</evidence>
<feature type="compositionally biased region" description="Polar residues" evidence="1">
    <location>
        <begin position="1"/>
        <end position="10"/>
    </location>
</feature>
<reference evidence="2 3" key="1">
    <citation type="submission" date="2020-11" db="EMBL/GenBank/DDBJ databases">
        <authorList>
            <person name="Wallbank WR R."/>
            <person name="Pardo Diaz C."/>
            <person name="Kozak K."/>
            <person name="Martin S."/>
            <person name="Jiggins C."/>
            <person name="Moest M."/>
            <person name="Warren A I."/>
            <person name="Generalovic N T."/>
            <person name="Byers J.R.P. K."/>
            <person name="Montejo-Kovacevich G."/>
            <person name="Yen C E."/>
        </authorList>
    </citation>
    <scope>NUCLEOTIDE SEQUENCE [LARGE SCALE GENOMIC DNA]</scope>
</reference>
<dbReference type="AlphaFoldDB" id="A0A7R8V2S8"/>
<keyword evidence="3" id="KW-1185">Reference proteome</keyword>
<proteinExistence type="predicted"/>
<dbReference type="Proteomes" id="UP000594454">
    <property type="component" value="Chromosome 5"/>
</dbReference>
<evidence type="ECO:0000313" key="3">
    <source>
        <dbReference type="Proteomes" id="UP000594454"/>
    </source>
</evidence>
<evidence type="ECO:0000256" key="1">
    <source>
        <dbReference type="SAM" id="MobiDB-lite"/>
    </source>
</evidence>
<gene>
    <name evidence="2" type="ORF">HERILL_LOCUS13554</name>
</gene>
<accession>A0A7R8V2S8</accession>
<protein>
    <submittedName>
        <fullName evidence="2">Uncharacterized protein</fullName>
    </submittedName>
</protein>
<dbReference type="EMBL" id="LR899013">
    <property type="protein sequence ID" value="CAD7091117.1"/>
    <property type="molecule type" value="Genomic_DNA"/>
</dbReference>
<organism evidence="2 3">
    <name type="scientific">Hermetia illucens</name>
    <name type="common">Black soldier fly</name>
    <dbReference type="NCBI Taxonomy" id="343691"/>
    <lineage>
        <taxon>Eukaryota</taxon>
        <taxon>Metazoa</taxon>
        <taxon>Ecdysozoa</taxon>
        <taxon>Arthropoda</taxon>
        <taxon>Hexapoda</taxon>
        <taxon>Insecta</taxon>
        <taxon>Pterygota</taxon>
        <taxon>Neoptera</taxon>
        <taxon>Endopterygota</taxon>
        <taxon>Diptera</taxon>
        <taxon>Brachycera</taxon>
        <taxon>Stratiomyomorpha</taxon>
        <taxon>Stratiomyidae</taxon>
        <taxon>Hermetiinae</taxon>
        <taxon>Hermetia</taxon>
    </lineage>
</organism>